<evidence type="ECO:0000256" key="2">
    <source>
        <dbReference type="ARBA" id="ARBA00022723"/>
    </source>
</evidence>
<evidence type="ECO:0000256" key="1">
    <source>
        <dbReference type="ARBA" id="ARBA00022598"/>
    </source>
</evidence>
<dbReference type="Pfam" id="PF03738">
    <property type="entry name" value="GSP_synth"/>
    <property type="match status" value="1"/>
</dbReference>
<dbReference type="SUPFAM" id="SSF56059">
    <property type="entry name" value="Glutathione synthetase ATP-binding domain-like"/>
    <property type="match status" value="1"/>
</dbReference>
<dbReference type="Proteomes" id="UP000664654">
    <property type="component" value="Unassembled WGS sequence"/>
</dbReference>
<sequence>MLRMPITPRPHWQKTAAEFGFYFHTMYGEPYWDESAYYQFTLRQIEEELEGPTETLHQMCLEVV</sequence>
<protein>
    <submittedName>
        <fullName evidence="7">Glutathionylspermidine synthase family protein</fullName>
    </submittedName>
</protein>
<feature type="non-terminal residue" evidence="7">
    <location>
        <position position="64"/>
    </location>
</feature>
<evidence type="ECO:0000256" key="3">
    <source>
        <dbReference type="ARBA" id="ARBA00022741"/>
    </source>
</evidence>
<accession>A0A939DS74</accession>
<keyword evidence="5" id="KW-0460">Magnesium</keyword>
<feature type="domain" description="Glutathionylspermidine synthase pre-ATP-grasp-like" evidence="6">
    <location>
        <begin position="12"/>
        <end position="64"/>
    </location>
</feature>
<gene>
    <name evidence="7" type="ORF">J0A66_22550</name>
</gene>
<evidence type="ECO:0000313" key="7">
    <source>
        <dbReference type="EMBL" id="MBN7828018.1"/>
    </source>
</evidence>
<comment type="caution">
    <text evidence="7">The sequence shown here is derived from an EMBL/GenBank/DDBJ whole genome shotgun (WGS) entry which is preliminary data.</text>
</comment>
<dbReference type="AlphaFoldDB" id="A0A939DS74"/>
<organism evidence="7 8">
    <name type="scientific">Bowmanella dokdonensis</name>
    <dbReference type="NCBI Taxonomy" id="751969"/>
    <lineage>
        <taxon>Bacteria</taxon>
        <taxon>Pseudomonadati</taxon>
        <taxon>Pseudomonadota</taxon>
        <taxon>Gammaproteobacteria</taxon>
        <taxon>Alteromonadales</taxon>
        <taxon>Alteromonadaceae</taxon>
        <taxon>Bowmanella</taxon>
    </lineage>
</organism>
<keyword evidence="2" id="KW-0479">Metal-binding</keyword>
<keyword evidence="8" id="KW-1185">Reference proteome</keyword>
<reference evidence="7" key="1">
    <citation type="submission" date="2021-03" db="EMBL/GenBank/DDBJ databases">
        <title>novel species isolated from a fishpond in China.</title>
        <authorList>
            <person name="Lu H."/>
            <person name="Cai Z."/>
        </authorList>
    </citation>
    <scope>NUCLEOTIDE SEQUENCE</scope>
    <source>
        <strain evidence="7">JCM 30855</strain>
    </source>
</reference>
<dbReference type="InterPro" id="IPR005494">
    <property type="entry name" value="GSPS_pre-ATP-grasp-like_dom"/>
</dbReference>
<evidence type="ECO:0000256" key="5">
    <source>
        <dbReference type="ARBA" id="ARBA00022842"/>
    </source>
</evidence>
<evidence type="ECO:0000313" key="8">
    <source>
        <dbReference type="Proteomes" id="UP000664654"/>
    </source>
</evidence>
<dbReference type="RefSeq" id="WP_206576050.1">
    <property type="nucleotide sequence ID" value="NZ_JAFKCV010000274.1"/>
</dbReference>
<dbReference type="GO" id="GO:0005524">
    <property type="term" value="F:ATP binding"/>
    <property type="evidence" value="ECO:0007669"/>
    <property type="project" value="UniProtKB-KW"/>
</dbReference>
<name>A0A939DS74_9ALTE</name>
<proteinExistence type="predicted"/>
<dbReference type="EMBL" id="JAFKCV010000274">
    <property type="protein sequence ID" value="MBN7828018.1"/>
    <property type="molecule type" value="Genomic_DNA"/>
</dbReference>
<dbReference type="GO" id="GO:0046872">
    <property type="term" value="F:metal ion binding"/>
    <property type="evidence" value="ECO:0007669"/>
    <property type="project" value="UniProtKB-KW"/>
</dbReference>
<evidence type="ECO:0000259" key="6">
    <source>
        <dbReference type="Pfam" id="PF03738"/>
    </source>
</evidence>
<evidence type="ECO:0000256" key="4">
    <source>
        <dbReference type="ARBA" id="ARBA00022840"/>
    </source>
</evidence>
<keyword evidence="4" id="KW-0067">ATP-binding</keyword>
<keyword evidence="1" id="KW-0436">Ligase</keyword>
<keyword evidence="3" id="KW-0547">Nucleotide-binding</keyword>
<dbReference type="GO" id="GO:0016874">
    <property type="term" value="F:ligase activity"/>
    <property type="evidence" value="ECO:0007669"/>
    <property type="project" value="UniProtKB-KW"/>
</dbReference>